<keyword evidence="5" id="KW-0175">Coiled coil</keyword>
<evidence type="ECO:0000256" key="4">
    <source>
        <dbReference type="PROSITE-ProRule" id="PRU00175"/>
    </source>
</evidence>
<keyword evidence="8" id="KW-1185">Reference proteome</keyword>
<dbReference type="Pfam" id="PF14634">
    <property type="entry name" value="zf-RING_5"/>
    <property type="match status" value="1"/>
</dbReference>
<keyword evidence="1" id="KW-0479">Metal-binding</keyword>
<dbReference type="EMBL" id="KV424120">
    <property type="protein sequence ID" value="KZT51199.1"/>
    <property type="molecule type" value="Genomic_DNA"/>
</dbReference>
<dbReference type="Gene3D" id="3.30.40.10">
    <property type="entry name" value="Zinc/RING finger domain, C3HC4 (zinc finger)"/>
    <property type="match status" value="1"/>
</dbReference>
<protein>
    <recommendedName>
        <fullName evidence="6">RING-type domain-containing protein</fullName>
    </recommendedName>
</protein>
<evidence type="ECO:0000313" key="7">
    <source>
        <dbReference type="EMBL" id="KZT51199.1"/>
    </source>
</evidence>
<sequence length="271" mass="31396">MLVFDNCPTCFEDFTPEPERAPYSISCGHVFCLLCLESQDPKLCALCRDPFVTREARRIYPSLNLDDAHDAARVEEAVIKAIDDCQPERFENAAKLMQKWLDKGSAAHASFQSTVVRLHTYMKTMNRLSKAYGDMVQYEAVVRSLDDQKKLFDEERTTLQEDVVKERSKLEVVEKECQDLHKELKRRNSEVARWKTTCRDLERDVVELKEELSYVDQVARLSKESAHNHETDALRWRKRYEQAIVELAEIRPPLKRAPSIGALSFTTGYAF</sequence>
<accession>A0A165CQG4</accession>
<keyword evidence="2 4" id="KW-0863">Zinc-finger</keyword>
<reference evidence="7 8" key="1">
    <citation type="journal article" date="2016" name="Mol. Biol. Evol.">
        <title>Comparative Genomics of Early-Diverging Mushroom-Forming Fungi Provides Insights into the Origins of Lignocellulose Decay Capabilities.</title>
        <authorList>
            <person name="Nagy L.G."/>
            <person name="Riley R."/>
            <person name="Tritt A."/>
            <person name="Adam C."/>
            <person name="Daum C."/>
            <person name="Floudas D."/>
            <person name="Sun H."/>
            <person name="Yadav J.S."/>
            <person name="Pangilinan J."/>
            <person name="Larsson K.H."/>
            <person name="Matsuura K."/>
            <person name="Barry K."/>
            <person name="Labutti K."/>
            <person name="Kuo R."/>
            <person name="Ohm R.A."/>
            <person name="Bhattacharya S.S."/>
            <person name="Shirouzu T."/>
            <person name="Yoshinaga Y."/>
            <person name="Martin F.M."/>
            <person name="Grigoriev I.V."/>
            <person name="Hibbett D.S."/>
        </authorList>
    </citation>
    <scope>NUCLEOTIDE SEQUENCE [LARGE SCALE GENOMIC DNA]</scope>
    <source>
        <strain evidence="7 8">HHB12733</strain>
    </source>
</reference>
<feature type="domain" description="RING-type" evidence="6">
    <location>
        <begin position="7"/>
        <end position="48"/>
    </location>
</feature>
<dbReference type="InterPro" id="IPR001841">
    <property type="entry name" value="Znf_RING"/>
</dbReference>
<dbReference type="GO" id="GO:0008270">
    <property type="term" value="F:zinc ion binding"/>
    <property type="evidence" value="ECO:0007669"/>
    <property type="project" value="UniProtKB-KW"/>
</dbReference>
<evidence type="ECO:0000256" key="1">
    <source>
        <dbReference type="ARBA" id="ARBA00022723"/>
    </source>
</evidence>
<evidence type="ECO:0000256" key="2">
    <source>
        <dbReference type="ARBA" id="ARBA00022771"/>
    </source>
</evidence>
<dbReference type="InParanoid" id="A0A165CQG4"/>
<proteinExistence type="predicted"/>
<dbReference type="OrthoDB" id="6105938at2759"/>
<organism evidence="7 8">
    <name type="scientific">Calocera cornea HHB12733</name>
    <dbReference type="NCBI Taxonomy" id="1353952"/>
    <lineage>
        <taxon>Eukaryota</taxon>
        <taxon>Fungi</taxon>
        <taxon>Dikarya</taxon>
        <taxon>Basidiomycota</taxon>
        <taxon>Agaricomycotina</taxon>
        <taxon>Dacrymycetes</taxon>
        <taxon>Dacrymycetales</taxon>
        <taxon>Dacrymycetaceae</taxon>
        <taxon>Calocera</taxon>
    </lineage>
</organism>
<name>A0A165CQG4_9BASI</name>
<evidence type="ECO:0000259" key="6">
    <source>
        <dbReference type="PROSITE" id="PS50089"/>
    </source>
</evidence>
<gene>
    <name evidence="7" type="ORF">CALCODRAFT_147928</name>
</gene>
<dbReference type="InterPro" id="IPR013083">
    <property type="entry name" value="Znf_RING/FYVE/PHD"/>
</dbReference>
<evidence type="ECO:0000256" key="5">
    <source>
        <dbReference type="SAM" id="Coils"/>
    </source>
</evidence>
<evidence type="ECO:0000256" key="3">
    <source>
        <dbReference type="ARBA" id="ARBA00022833"/>
    </source>
</evidence>
<keyword evidence="3" id="KW-0862">Zinc</keyword>
<evidence type="ECO:0000313" key="8">
    <source>
        <dbReference type="Proteomes" id="UP000076842"/>
    </source>
</evidence>
<dbReference type="AlphaFoldDB" id="A0A165CQG4"/>
<dbReference type="PROSITE" id="PS00518">
    <property type="entry name" value="ZF_RING_1"/>
    <property type="match status" value="1"/>
</dbReference>
<dbReference type="InterPro" id="IPR017907">
    <property type="entry name" value="Znf_RING_CS"/>
</dbReference>
<dbReference type="SMART" id="SM00184">
    <property type="entry name" value="RING"/>
    <property type="match status" value="1"/>
</dbReference>
<feature type="coiled-coil region" evidence="5">
    <location>
        <begin position="156"/>
        <end position="211"/>
    </location>
</feature>
<dbReference type="PROSITE" id="PS50089">
    <property type="entry name" value="ZF_RING_2"/>
    <property type="match status" value="1"/>
</dbReference>
<dbReference type="SUPFAM" id="SSF57850">
    <property type="entry name" value="RING/U-box"/>
    <property type="match status" value="1"/>
</dbReference>
<dbReference type="Proteomes" id="UP000076842">
    <property type="component" value="Unassembled WGS sequence"/>
</dbReference>
<dbReference type="STRING" id="1353952.A0A165CQG4"/>